<feature type="transmembrane region" description="Helical" evidence="2">
    <location>
        <begin position="395"/>
        <end position="421"/>
    </location>
</feature>
<evidence type="ECO:0000313" key="5">
    <source>
        <dbReference type="Proteomes" id="UP001610444"/>
    </source>
</evidence>
<evidence type="ECO:0000256" key="1">
    <source>
        <dbReference type="SAM" id="MobiDB-lite"/>
    </source>
</evidence>
<accession>A0ABR4JL14</accession>
<evidence type="ECO:0000313" key="4">
    <source>
        <dbReference type="EMBL" id="KAL2840254.1"/>
    </source>
</evidence>
<protein>
    <submittedName>
        <fullName evidence="4">Uncharacterized protein</fullName>
    </submittedName>
</protein>
<keyword evidence="2" id="KW-1133">Transmembrane helix</keyword>
<keyword evidence="2" id="KW-0812">Transmembrane</keyword>
<organism evidence="4 5">
    <name type="scientific">Aspergillus pseudodeflectus</name>
    <dbReference type="NCBI Taxonomy" id="176178"/>
    <lineage>
        <taxon>Eukaryota</taxon>
        <taxon>Fungi</taxon>
        <taxon>Dikarya</taxon>
        <taxon>Ascomycota</taxon>
        <taxon>Pezizomycotina</taxon>
        <taxon>Eurotiomycetes</taxon>
        <taxon>Eurotiomycetidae</taxon>
        <taxon>Eurotiales</taxon>
        <taxon>Aspergillaceae</taxon>
        <taxon>Aspergillus</taxon>
        <taxon>Aspergillus subgen. Nidulantes</taxon>
    </lineage>
</organism>
<feature type="region of interest" description="Disordered" evidence="1">
    <location>
        <begin position="441"/>
        <end position="520"/>
    </location>
</feature>
<comment type="caution">
    <text evidence="4">The sequence shown here is derived from an EMBL/GenBank/DDBJ whole genome shotgun (WGS) entry which is preliminary data.</text>
</comment>
<evidence type="ECO:0000256" key="3">
    <source>
        <dbReference type="SAM" id="SignalP"/>
    </source>
</evidence>
<dbReference type="RefSeq" id="XP_070893948.1">
    <property type="nucleotide sequence ID" value="XM_071041718.1"/>
</dbReference>
<feature type="compositionally biased region" description="Basic residues" evidence="1">
    <location>
        <begin position="498"/>
        <end position="511"/>
    </location>
</feature>
<proteinExistence type="predicted"/>
<dbReference type="GeneID" id="98156882"/>
<keyword evidence="3" id="KW-0732">Signal</keyword>
<dbReference type="Proteomes" id="UP001610444">
    <property type="component" value="Unassembled WGS sequence"/>
</dbReference>
<gene>
    <name evidence="4" type="ORF">BJX68DRAFT_246938</name>
</gene>
<keyword evidence="5" id="KW-1185">Reference proteome</keyword>
<feature type="chain" id="PRO_5047210880" evidence="3">
    <location>
        <begin position="21"/>
        <end position="520"/>
    </location>
</feature>
<name>A0ABR4JL14_9EURO</name>
<dbReference type="SUPFAM" id="SSF52058">
    <property type="entry name" value="L domain-like"/>
    <property type="match status" value="1"/>
</dbReference>
<keyword evidence="2" id="KW-0472">Membrane</keyword>
<evidence type="ECO:0000256" key="2">
    <source>
        <dbReference type="SAM" id="Phobius"/>
    </source>
</evidence>
<sequence>MRILPFLLLANSLWMPLVYTERITYGTDCYVDGNTFHINHSSDIAALSADCEFVHGDIIVSQNYTGPLILPNITHIYGAIEIVPPKESLGRDYDPSLAPKIPVVEAPDLLWLHKLRIVYIGELARVSMPKLVEAESIVWYHIANTTSEIDLRGLEKADYLRLDAEWTSINLDSLQSVDTLRIFGPGSYWTDSGLSLELSLPQLDSATELRIQARISRVATPKLTRIKNHLTVSCDPNLPSCPAEPDFGLDFPELNYLGGQLSVGGALTSLSIPSVKDVSSTIEIGSSSPTGLNVSLPLVSATAINLSGYVYGLQLSNLTAAGDIDLSPYVRGIDLPNLKDLKSLTIDPIDESFNCSAFLNKWWGFTDRNGRPLRVRCGPKRDGHKRKKPNSGPGVLVRIVLPTLIGVVMLSGIIAVVLYTWRHGVLSLRLLKARVKAAWRDDDSEDDSEGEGLLMGYRDEVTDDEDGNGTTDDESMGRAVKRRRLLGTGPGRGTPTHLARKKVQRGKRRVGSGRPERLPV</sequence>
<feature type="signal peptide" evidence="3">
    <location>
        <begin position="1"/>
        <end position="20"/>
    </location>
</feature>
<reference evidence="4 5" key="1">
    <citation type="submission" date="2024-07" db="EMBL/GenBank/DDBJ databases">
        <title>Section-level genome sequencing and comparative genomics of Aspergillus sections Usti and Cavernicolus.</title>
        <authorList>
            <consortium name="Lawrence Berkeley National Laboratory"/>
            <person name="Nybo J.L."/>
            <person name="Vesth T.C."/>
            <person name="Theobald S."/>
            <person name="Frisvad J.C."/>
            <person name="Larsen T.O."/>
            <person name="Kjaerboelling I."/>
            <person name="Rothschild-Mancinelli K."/>
            <person name="Lyhne E.K."/>
            <person name="Kogle M.E."/>
            <person name="Barry K."/>
            <person name="Clum A."/>
            <person name="Na H."/>
            <person name="Ledsgaard L."/>
            <person name="Lin J."/>
            <person name="Lipzen A."/>
            <person name="Kuo A."/>
            <person name="Riley R."/>
            <person name="Mondo S."/>
            <person name="LaButti K."/>
            <person name="Haridas S."/>
            <person name="Pangalinan J."/>
            <person name="Salamov A.A."/>
            <person name="Simmons B.A."/>
            <person name="Magnuson J.K."/>
            <person name="Chen J."/>
            <person name="Drula E."/>
            <person name="Henrissat B."/>
            <person name="Wiebenga A."/>
            <person name="Lubbers R.J."/>
            <person name="Gomes A.C."/>
            <person name="Macurrencykelacurrency M.R."/>
            <person name="Stajich J."/>
            <person name="Grigoriev I.V."/>
            <person name="Mortensen U.H."/>
            <person name="De vries R.P."/>
            <person name="Baker S.E."/>
            <person name="Andersen M.R."/>
        </authorList>
    </citation>
    <scope>NUCLEOTIDE SEQUENCE [LARGE SCALE GENOMIC DNA]</scope>
    <source>
        <strain evidence="4 5">CBS 756.74</strain>
    </source>
</reference>
<dbReference type="EMBL" id="JBFXLR010000067">
    <property type="protein sequence ID" value="KAL2840254.1"/>
    <property type="molecule type" value="Genomic_DNA"/>
</dbReference>
<feature type="compositionally biased region" description="Acidic residues" evidence="1">
    <location>
        <begin position="461"/>
        <end position="474"/>
    </location>
</feature>